<evidence type="ECO:0000256" key="8">
    <source>
        <dbReference type="ARBA" id="ARBA00022989"/>
    </source>
</evidence>
<keyword evidence="6" id="KW-0677">Repeat</keyword>
<keyword evidence="7" id="KW-0106">Calcium</keyword>
<keyword evidence="5" id="KW-0479">Metal-binding</keyword>
<dbReference type="PANTHER" id="PTHR10774:SF207">
    <property type="entry name" value="CALCIUM-DEPENDENT LIPID-BINDING PROTEIN"/>
    <property type="match status" value="1"/>
</dbReference>
<keyword evidence="10" id="KW-0446">Lipid-binding</keyword>
<accession>A0ABP0VQG5</accession>
<evidence type="ECO:0000256" key="5">
    <source>
        <dbReference type="ARBA" id="ARBA00022723"/>
    </source>
</evidence>
<feature type="compositionally biased region" description="Pro residues" evidence="12">
    <location>
        <begin position="38"/>
        <end position="51"/>
    </location>
</feature>
<reference evidence="16 17" key="1">
    <citation type="submission" date="2024-02" db="EMBL/GenBank/DDBJ databases">
        <authorList>
            <consortium name="ELIXIR-Norway"/>
            <consortium name="Elixir Norway"/>
        </authorList>
    </citation>
    <scope>NUCLEOTIDE SEQUENCE [LARGE SCALE GENOMIC DNA]</scope>
</reference>
<dbReference type="Gene3D" id="2.60.40.150">
    <property type="entry name" value="C2 domain"/>
    <property type="match status" value="1"/>
</dbReference>
<dbReference type="InterPro" id="IPR039010">
    <property type="entry name" value="Synaptotagmin_SMP"/>
</dbReference>
<dbReference type="SMART" id="SM00239">
    <property type="entry name" value="C2"/>
    <property type="match status" value="1"/>
</dbReference>
<keyword evidence="8 13" id="KW-1133">Transmembrane helix</keyword>
<evidence type="ECO:0000313" key="17">
    <source>
        <dbReference type="Proteomes" id="UP001497444"/>
    </source>
</evidence>
<feature type="region of interest" description="Disordered" evidence="12">
    <location>
        <begin position="1"/>
        <end position="88"/>
    </location>
</feature>
<keyword evidence="17" id="KW-1185">Reference proteome</keyword>
<evidence type="ECO:0000259" key="15">
    <source>
        <dbReference type="PROSITE" id="PS51847"/>
    </source>
</evidence>
<evidence type="ECO:0000256" key="11">
    <source>
        <dbReference type="ARBA" id="ARBA00023136"/>
    </source>
</evidence>
<sequence>MAVEAEKAELPTSTLGDADSGGGGGGGAPGVLDSPRKPGAPPGPPVSPPAAAPEKKQQMTSPATTATANHQMANKKVGNDSSSNSKTSEMLGPIEMLQNPRLRLYIATALGVIPFIISGLFFVSSLSMVLQFIVGAIFGLLLMFSYQLIVLYRTHLRKVKTVQVAQMSRLDVNSLKELLPTEESFPRWIEFCEFEKMEWVNKLLRKMWPVLDEAAGKLIKEQVQPILDQYPMGVIEKIILKTVQFGNKAPEILGIKVSPGGEDECILEMDVLWEPEKERIVIGVDNQLSSLDFVQVKNWHVHGTARVVFKPLTGSIPGFGAVLVSLNEPPELGFDLKFLGGDIAALPGVEKMIDNSIRTALMDSMVWPSRIVVPMMAGDFSFLQMHAVGELDIKLIEGKNLKKTDMVGKTDPFVVMYVRQTKDKMKRSTRKKNTLNPVWNENLKVEVEDPETQKLTLRLMDEDTIEKAEYVGSCEVSLAQFKPNEPKDMWLDVHKDPKADVEGNERGQLHVIIVYNQYSMEQIARDGGVTSTQKKLYEEQTQIKGAAEKHNPDSSADAPKQQGNITQDPDEKPRLPGPAAELP</sequence>
<feature type="domain" description="SMP-LTD" evidence="15">
    <location>
        <begin position="193"/>
        <end position="376"/>
    </location>
</feature>
<dbReference type="InterPro" id="IPR000008">
    <property type="entry name" value="C2_dom"/>
</dbReference>
<evidence type="ECO:0000256" key="9">
    <source>
        <dbReference type="ARBA" id="ARBA00023055"/>
    </source>
</evidence>
<comment type="subcellular location">
    <subcellularLocation>
        <location evidence="1">Membrane</location>
        <topology evidence="1">Single-pass membrane protein</topology>
    </subcellularLocation>
</comment>
<evidence type="ECO:0000256" key="3">
    <source>
        <dbReference type="ARBA" id="ARBA00022448"/>
    </source>
</evidence>
<dbReference type="Pfam" id="PF00168">
    <property type="entry name" value="C2"/>
    <property type="match status" value="1"/>
</dbReference>
<dbReference type="PANTHER" id="PTHR10774">
    <property type="entry name" value="EXTENDED SYNAPTOTAGMIN-RELATED"/>
    <property type="match status" value="1"/>
</dbReference>
<dbReference type="CDD" id="cd00030">
    <property type="entry name" value="C2"/>
    <property type="match status" value="1"/>
</dbReference>
<feature type="compositionally biased region" description="Polar residues" evidence="12">
    <location>
        <begin position="79"/>
        <end position="88"/>
    </location>
</feature>
<name>A0ABP0VQG5_9BRYO</name>
<feature type="domain" description="C2" evidence="14">
    <location>
        <begin position="367"/>
        <end position="491"/>
    </location>
</feature>
<evidence type="ECO:0000256" key="13">
    <source>
        <dbReference type="SAM" id="Phobius"/>
    </source>
</evidence>
<dbReference type="SUPFAM" id="SSF49562">
    <property type="entry name" value="C2 domain (Calcium/lipid-binding domain, CaLB)"/>
    <property type="match status" value="1"/>
</dbReference>
<dbReference type="Proteomes" id="UP001497444">
    <property type="component" value="Chromosome 1"/>
</dbReference>
<keyword evidence="11 13" id="KW-0472">Membrane</keyword>
<evidence type="ECO:0000256" key="12">
    <source>
        <dbReference type="SAM" id="MobiDB-lite"/>
    </source>
</evidence>
<dbReference type="EMBL" id="OZ020096">
    <property type="protein sequence ID" value="CAK9256171.1"/>
    <property type="molecule type" value="Genomic_DNA"/>
</dbReference>
<feature type="compositionally biased region" description="Gly residues" evidence="12">
    <location>
        <begin position="19"/>
        <end position="29"/>
    </location>
</feature>
<feature type="transmembrane region" description="Helical" evidence="13">
    <location>
        <begin position="104"/>
        <end position="123"/>
    </location>
</feature>
<dbReference type="InterPro" id="IPR035892">
    <property type="entry name" value="C2_domain_sf"/>
</dbReference>
<evidence type="ECO:0000259" key="14">
    <source>
        <dbReference type="PROSITE" id="PS50004"/>
    </source>
</evidence>
<evidence type="ECO:0000313" key="16">
    <source>
        <dbReference type="EMBL" id="CAK9256171.1"/>
    </source>
</evidence>
<evidence type="ECO:0000256" key="1">
    <source>
        <dbReference type="ARBA" id="ARBA00004167"/>
    </source>
</evidence>
<protein>
    <submittedName>
        <fullName evidence="16">Uncharacterized protein</fullName>
    </submittedName>
</protein>
<dbReference type="InterPro" id="IPR045050">
    <property type="entry name" value="Synaptotagmin_plant"/>
</dbReference>
<proteinExistence type="inferred from homology"/>
<evidence type="ECO:0000256" key="10">
    <source>
        <dbReference type="ARBA" id="ARBA00023121"/>
    </source>
</evidence>
<feature type="compositionally biased region" description="Polar residues" evidence="12">
    <location>
        <begin position="58"/>
        <end position="72"/>
    </location>
</feature>
<evidence type="ECO:0000256" key="2">
    <source>
        <dbReference type="ARBA" id="ARBA00006996"/>
    </source>
</evidence>
<evidence type="ECO:0000256" key="7">
    <source>
        <dbReference type="ARBA" id="ARBA00022837"/>
    </source>
</evidence>
<dbReference type="Pfam" id="PF17047">
    <property type="entry name" value="SMP_LBD"/>
    <property type="match status" value="1"/>
</dbReference>
<evidence type="ECO:0000256" key="4">
    <source>
        <dbReference type="ARBA" id="ARBA00022692"/>
    </source>
</evidence>
<keyword evidence="3" id="KW-0813">Transport</keyword>
<dbReference type="CDD" id="cd21677">
    <property type="entry name" value="SMP_SYT"/>
    <property type="match status" value="1"/>
</dbReference>
<dbReference type="PROSITE" id="PS51847">
    <property type="entry name" value="SMP"/>
    <property type="match status" value="1"/>
</dbReference>
<keyword evidence="9" id="KW-0445">Lipid transport</keyword>
<feature type="region of interest" description="Disordered" evidence="12">
    <location>
        <begin position="539"/>
        <end position="583"/>
    </location>
</feature>
<organism evidence="16 17">
    <name type="scientific">Sphagnum jensenii</name>
    <dbReference type="NCBI Taxonomy" id="128206"/>
    <lineage>
        <taxon>Eukaryota</taxon>
        <taxon>Viridiplantae</taxon>
        <taxon>Streptophyta</taxon>
        <taxon>Embryophyta</taxon>
        <taxon>Bryophyta</taxon>
        <taxon>Sphagnophytina</taxon>
        <taxon>Sphagnopsida</taxon>
        <taxon>Sphagnales</taxon>
        <taxon>Sphagnaceae</taxon>
        <taxon>Sphagnum</taxon>
    </lineage>
</organism>
<evidence type="ECO:0000256" key="6">
    <source>
        <dbReference type="ARBA" id="ARBA00022737"/>
    </source>
</evidence>
<keyword evidence="4 13" id="KW-0812">Transmembrane</keyword>
<dbReference type="InterPro" id="IPR031468">
    <property type="entry name" value="SMP_LBD"/>
</dbReference>
<comment type="similarity">
    <text evidence="2">Belongs to the synaptotagmin family.</text>
</comment>
<gene>
    <name evidence="16" type="ORF">CSSPJE1EN1_LOCUS1649</name>
</gene>
<dbReference type="PROSITE" id="PS50004">
    <property type="entry name" value="C2"/>
    <property type="match status" value="1"/>
</dbReference>
<feature type="transmembrane region" description="Helical" evidence="13">
    <location>
        <begin position="129"/>
        <end position="152"/>
    </location>
</feature>